<feature type="transmembrane region" description="Helical" evidence="2">
    <location>
        <begin position="21"/>
        <end position="47"/>
    </location>
</feature>
<dbReference type="RefSeq" id="WP_013404450.1">
    <property type="nucleotide sequence ID" value="NC_014653.1"/>
</dbReference>
<feature type="domain" description="Multidrug resistance protein MdtA-like barrel-sandwich hybrid" evidence="3">
    <location>
        <begin position="68"/>
        <end position="282"/>
    </location>
</feature>
<dbReference type="PANTHER" id="PTHR30386:SF28">
    <property type="entry name" value="EXPORTED PROTEIN"/>
    <property type="match status" value="1"/>
</dbReference>
<evidence type="ECO:0000256" key="2">
    <source>
        <dbReference type="SAM" id="Phobius"/>
    </source>
</evidence>
<dbReference type="AlphaFoldDB" id="E4WL54"/>
<keyword evidence="2" id="KW-1133">Transmembrane helix</keyword>
<accession>E4WL54</accession>
<protein>
    <submittedName>
        <fullName evidence="4">Microcin H47 secretion protein mchE</fullName>
    </submittedName>
</protein>
<organism evidence="4">
    <name type="scientific">Photobacterium damselae subsp. damselae</name>
    <name type="common">Listonella damsela</name>
    <dbReference type="NCBI Taxonomy" id="85581"/>
    <lineage>
        <taxon>Bacteria</taxon>
        <taxon>Pseudomonadati</taxon>
        <taxon>Pseudomonadota</taxon>
        <taxon>Gammaproteobacteria</taxon>
        <taxon>Vibrionales</taxon>
        <taxon>Vibrionaceae</taxon>
        <taxon>Photobacterium</taxon>
    </lineage>
</organism>
<dbReference type="Gene3D" id="2.40.50.100">
    <property type="match status" value="1"/>
</dbReference>
<comment type="similarity">
    <text evidence="1">Belongs to the membrane fusion protein (MFP) (TC 8.A.1) family.</text>
</comment>
<evidence type="ECO:0000259" key="3">
    <source>
        <dbReference type="Pfam" id="PF25917"/>
    </source>
</evidence>
<sequence length="364" mass="41921">MFRKEAKLSTNWTGEAILLKGINPIIILFFSIIFISALILFIIVFSYTHRMMVVGEISSSPRPTWIYSNFTGIISERFVQEGDSIKKGASIYKIDVSKKNNIGIVSDNRKRTILIQINKINEINENLKENYDRNTRIIQNKLKQYQESIKFLSLEIKNNKITINEFKNNMINYKSYQKKGLINKDQLISQILNYNQQQSTLTNLIQQENQYKLQVTDLNGELVSNKLKLDNELNNNELKIFDLNKEPINNSSEQSIIIRSPINGVVDSLSINHGQMISVRDSLVQIIPNDISDYYLVLWVSNKIIPYIKKGDPVYIKYDAFPAEKFGQFKGTIFDISHIPATINEMNSYQSSPKLGSTNDRAIF</sequence>
<reference evidence="4" key="1">
    <citation type="submission" date="2009-11" db="EMBL/GenBank/DDBJ databases">
        <title>Identification of virulence genes in Photobacterium damselae subsp. damselae by Supression Subtractive hybridization: damselysin toxin is encoded on a large conjugative plasmid.</title>
        <authorList>
            <person name="Rivas A.J."/>
            <person name="Lemos M.L."/>
            <person name="Osorio C.R."/>
        </authorList>
    </citation>
    <scope>NUCLEOTIDE SEQUENCE [LARGE SCALE GENOMIC DNA]</scope>
    <source>
        <strain evidence="4">RM71</strain>
        <plasmid evidence="4">pPHDD1</plasmid>
    </source>
</reference>
<dbReference type="InterPro" id="IPR050739">
    <property type="entry name" value="MFP"/>
</dbReference>
<proteinExistence type="inferred from homology"/>
<name>E4WL54_PHODD</name>
<evidence type="ECO:0000313" key="4">
    <source>
        <dbReference type="EMBL" id="CBX86772.1"/>
    </source>
</evidence>
<evidence type="ECO:0000256" key="1">
    <source>
        <dbReference type="ARBA" id="ARBA00009477"/>
    </source>
</evidence>
<dbReference type="Gene3D" id="2.40.30.170">
    <property type="match status" value="1"/>
</dbReference>
<geneLocation type="plasmid" evidence="4">
    <name>pPHDD1</name>
</geneLocation>
<gene>
    <name evidence="4" type="primary">orf3</name>
</gene>
<dbReference type="InterPro" id="IPR058625">
    <property type="entry name" value="MdtA-like_BSH"/>
</dbReference>
<keyword evidence="2" id="KW-0472">Membrane</keyword>
<keyword evidence="2" id="KW-0812">Transmembrane</keyword>
<dbReference type="Pfam" id="PF25917">
    <property type="entry name" value="BSH_RND"/>
    <property type="match status" value="1"/>
</dbReference>
<keyword evidence="4" id="KW-0614">Plasmid</keyword>
<dbReference type="EMBL" id="FN597600">
    <property type="protein sequence ID" value="CBX86772.1"/>
    <property type="molecule type" value="Genomic_DNA"/>
</dbReference>
<dbReference type="PANTHER" id="PTHR30386">
    <property type="entry name" value="MEMBRANE FUSION SUBUNIT OF EMRAB-TOLC MULTIDRUG EFFLUX PUMP"/>
    <property type="match status" value="1"/>
</dbReference>
<dbReference type="PRINTS" id="PR01490">
    <property type="entry name" value="RTXTOXIND"/>
</dbReference>